<feature type="domain" description="Phosphatase PP2A regulatory subunit A/Splicing factor 3B subunit 1-like HEAT repeat" evidence="5">
    <location>
        <begin position="357"/>
        <end position="432"/>
    </location>
</feature>
<evidence type="ECO:0000256" key="2">
    <source>
        <dbReference type="ARBA" id="ARBA00038332"/>
    </source>
</evidence>
<dbReference type="InterPro" id="IPR054573">
    <property type="entry name" value="PP2A/SF3B1-like_HEAT"/>
</dbReference>
<reference evidence="6" key="1">
    <citation type="submission" date="2022-08" db="EMBL/GenBank/DDBJ databases">
        <title>Novel sulphate-reducing endosymbionts in the free-living metamonad Anaeramoeba.</title>
        <authorList>
            <person name="Jerlstrom-Hultqvist J."/>
            <person name="Cepicka I."/>
            <person name="Gallot-Lavallee L."/>
            <person name="Salas-Leiva D."/>
            <person name="Curtis B.A."/>
            <person name="Zahonova K."/>
            <person name="Pipaliya S."/>
            <person name="Dacks J."/>
            <person name="Roger A.J."/>
        </authorList>
    </citation>
    <scope>NUCLEOTIDE SEQUENCE</scope>
    <source>
        <strain evidence="6">Busselton2</strain>
    </source>
</reference>
<dbReference type="AlphaFoldDB" id="A0AAV7YBE8"/>
<dbReference type="PROSITE" id="PS50077">
    <property type="entry name" value="HEAT_REPEAT"/>
    <property type="match status" value="4"/>
</dbReference>
<dbReference type="GO" id="GO:0019888">
    <property type="term" value="F:protein phosphatase regulator activity"/>
    <property type="evidence" value="ECO:0007669"/>
    <property type="project" value="TreeGrafter"/>
</dbReference>
<evidence type="ECO:0000256" key="3">
    <source>
        <dbReference type="PROSITE-ProRule" id="PRU00103"/>
    </source>
</evidence>
<evidence type="ECO:0000259" key="5">
    <source>
        <dbReference type="Pfam" id="PF22646"/>
    </source>
</evidence>
<evidence type="ECO:0000313" key="6">
    <source>
        <dbReference type="EMBL" id="KAJ3426230.1"/>
    </source>
</evidence>
<protein>
    <submittedName>
        <fullName evidence="6">Serine/threonine-protein phosphatase 2a 65 kDa regulatory subunit a beta isoform</fullName>
    </submittedName>
</protein>
<dbReference type="PANTHER" id="PTHR10648">
    <property type="entry name" value="SERINE/THREONINE-PROTEIN PHOSPHATASE PP2A 65 KDA REGULATORY SUBUNIT"/>
    <property type="match status" value="1"/>
</dbReference>
<evidence type="ECO:0000256" key="4">
    <source>
        <dbReference type="SAM" id="SignalP"/>
    </source>
</evidence>
<name>A0AAV7YBE8_9EUKA</name>
<organism evidence="6 7">
    <name type="scientific">Anaeramoeba flamelloides</name>
    <dbReference type="NCBI Taxonomy" id="1746091"/>
    <lineage>
        <taxon>Eukaryota</taxon>
        <taxon>Metamonada</taxon>
        <taxon>Anaeramoebidae</taxon>
        <taxon>Anaeramoeba</taxon>
    </lineage>
</organism>
<feature type="repeat" description="HEAT" evidence="3">
    <location>
        <begin position="562"/>
        <end position="600"/>
    </location>
</feature>
<dbReference type="Pfam" id="PF22646">
    <property type="entry name" value="PPP2R1A-like_HEAT"/>
    <property type="match status" value="1"/>
</dbReference>
<dbReference type="Proteomes" id="UP001146793">
    <property type="component" value="Unassembled WGS sequence"/>
</dbReference>
<dbReference type="InterPro" id="IPR011989">
    <property type="entry name" value="ARM-like"/>
</dbReference>
<evidence type="ECO:0000313" key="7">
    <source>
        <dbReference type="Proteomes" id="UP001146793"/>
    </source>
</evidence>
<comment type="caution">
    <text evidence="6">The sequence shown here is derived from an EMBL/GenBank/DDBJ whole genome shotgun (WGS) entry which is preliminary data.</text>
</comment>
<dbReference type="GO" id="GO:0005634">
    <property type="term" value="C:nucleus"/>
    <property type="evidence" value="ECO:0007669"/>
    <property type="project" value="TreeGrafter"/>
</dbReference>
<feature type="repeat" description="HEAT" evidence="3">
    <location>
        <begin position="401"/>
        <end position="439"/>
    </location>
</feature>
<gene>
    <name evidence="6" type="ORF">M0812_28682</name>
</gene>
<feature type="repeat" description="HEAT" evidence="3">
    <location>
        <begin position="479"/>
        <end position="517"/>
    </location>
</feature>
<dbReference type="EMBL" id="JANTQA010000070">
    <property type="protein sequence ID" value="KAJ3426230.1"/>
    <property type="molecule type" value="Genomic_DNA"/>
</dbReference>
<dbReference type="Gene3D" id="1.25.10.10">
    <property type="entry name" value="Leucine-rich Repeat Variant"/>
    <property type="match status" value="1"/>
</dbReference>
<dbReference type="GO" id="GO:0000159">
    <property type="term" value="C:protein phosphatase type 2A complex"/>
    <property type="evidence" value="ECO:0007669"/>
    <property type="project" value="TreeGrafter"/>
</dbReference>
<dbReference type="InterPro" id="IPR051023">
    <property type="entry name" value="PP2A_Regulatory_Subunit_A"/>
</dbReference>
<dbReference type="SUPFAM" id="SSF51445">
    <property type="entry name" value="(Trans)glycosidases"/>
    <property type="match status" value="1"/>
</dbReference>
<evidence type="ECO:0000256" key="1">
    <source>
        <dbReference type="ARBA" id="ARBA00022737"/>
    </source>
</evidence>
<dbReference type="PANTHER" id="PTHR10648:SF4">
    <property type="entry name" value="PROTEIN PHOSPHATASE 2 (FORMERLY 2A), REGULATORY SUBUNIT A, BETA ISOFORM-RELATED"/>
    <property type="match status" value="1"/>
</dbReference>
<dbReference type="SUPFAM" id="SSF48371">
    <property type="entry name" value="ARM repeat"/>
    <property type="match status" value="1"/>
</dbReference>
<feature type="repeat" description="HEAT" evidence="3">
    <location>
        <begin position="601"/>
        <end position="628"/>
    </location>
</feature>
<dbReference type="InterPro" id="IPR021133">
    <property type="entry name" value="HEAT_type_2"/>
</dbReference>
<dbReference type="InterPro" id="IPR017853">
    <property type="entry name" value="GH"/>
</dbReference>
<keyword evidence="1" id="KW-0677">Repeat</keyword>
<feature type="signal peptide" evidence="4">
    <location>
        <begin position="1"/>
        <end position="22"/>
    </location>
</feature>
<dbReference type="Gene3D" id="3.20.20.80">
    <property type="entry name" value="Glycosidases"/>
    <property type="match status" value="1"/>
</dbReference>
<dbReference type="InterPro" id="IPR016024">
    <property type="entry name" value="ARM-type_fold"/>
</dbReference>
<sequence>MNTKFNLLIFFLVLSLSFLVENKQNSKGHTPKPVDTPPEERGLLRKKLSNGKFINNAYKYHSDTSKKNPQIETFVSIDTNSPNSLEYIKLFHQKINYLSPNWYSLDVTYNGIQVQETNYDETWLQEFRELNTDIILLPLFQLKQTQFFKTKSTVKSCIDQILKECLSKNYKGMVLEGLSYWDFLLVPEKVDFIIQLCDELHKNGLILVLPAHTHGGLTEKQLKLFAKVVEKVDKIHLKTNEFEPMLAHMGLSPAFWIKDSLNYFINNDVPPEKIFMGVHFKAKILHENWSKNKLISSQKAVRLLKRKKGQLHWEAYPEEHYFDFAKQNKKITKVRLSTLTSLKARIEIAKNMNVVSKNHFVEVFIGLLKDNEEEVRTCATLRIAELCGQTRVYQEVIKDSVLPVIEELSKDFSDTVKIAFAASVTEIAQIIGKEMTVEKLVRLYLDLFKEDISDVKLNIISKLDTITQVITIEVLASTLLPVVVELFEDCQWKVRNAVIEYIPKLAIQWGVQFFDEKLTDLTISWLKDSVFKIRQTASRNLGMYSLTVLAPELGDEIVTEKILTKIKNLKGDKVANVKLYLAKTLKSLLPYLEENTIQQEDKPCLNELAKDEDPDVKHFATSALNKIS</sequence>
<comment type="similarity">
    <text evidence="2">Belongs to the phosphatase 2A regulatory subunit A family.</text>
</comment>
<feature type="chain" id="PRO_5043899865" evidence="4">
    <location>
        <begin position="23"/>
        <end position="628"/>
    </location>
</feature>
<proteinExistence type="inferred from homology"/>
<accession>A0AAV7YBE8</accession>
<keyword evidence="4" id="KW-0732">Signal</keyword>
<dbReference type="GO" id="GO:0005829">
    <property type="term" value="C:cytosol"/>
    <property type="evidence" value="ECO:0007669"/>
    <property type="project" value="TreeGrafter"/>
</dbReference>